<dbReference type="EMBL" id="CAMXCM010000006">
    <property type="protein sequence ID" value="CAI3951396.1"/>
    <property type="molecule type" value="Genomic_DNA"/>
</dbReference>
<feature type="signal peptide" evidence="1">
    <location>
        <begin position="1"/>
        <end position="25"/>
    </location>
</feature>
<evidence type="ECO:0000256" key="1">
    <source>
        <dbReference type="SAM" id="SignalP"/>
    </source>
</evidence>
<gene>
    <name evidence="3" type="ORF">R53529_LOCUS1739</name>
    <name evidence="2" type="ORF">R53530_LOCUS1847</name>
</gene>
<dbReference type="EMBL" id="CAMXCS010000004">
    <property type="protein sequence ID" value="CAI3951616.1"/>
    <property type="molecule type" value="Genomic_DNA"/>
</dbReference>
<evidence type="ECO:0000313" key="4">
    <source>
        <dbReference type="Proteomes" id="UP001154255"/>
    </source>
</evidence>
<evidence type="ECO:0000313" key="5">
    <source>
        <dbReference type="Proteomes" id="UP001154259"/>
    </source>
</evidence>
<comment type="caution">
    <text evidence="2">The sequence shown here is derived from an EMBL/GenBank/DDBJ whole genome shotgun (WGS) entry which is preliminary data.</text>
</comment>
<accession>A0A9W4X773</accession>
<evidence type="ECO:0000313" key="3">
    <source>
        <dbReference type="EMBL" id="CAI3951616.1"/>
    </source>
</evidence>
<dbReference type="Proteomes" id="UP001154259">
    <property type="component" value="Unassembled WGS sequence"/>
</dbReference>
<dbReference type="AlphaFoldDB" id="A0A9W4X773"/>
<evidence type="ECO:0000313" key="2">
    <source>
        <dbReference type="EMBL" id="CAI3951396.1"/>
    </source>
</evidence>
<dbReference type="Proteomes" id="UP001154255">
    <property type="component" value="Unassembled WGS sequence"/>
</dbReference>
<keyword evidence="5" id="KW-1185">Reference proteome</keyword>
<organism evidence="2 4">
    <name type="scientific">Commensalibacter communis</name>
    <dbReference type="NCBI Taxonomy" id="2972786"/>
    <lineage>
        <taxon>Bacteria</taxon>
        <taxon>Pseudomonadati</taxon>
        <taxon>Pseudomonadota</taxon>
        <taxon>Alphaproteobacteria</taxon>
        <taxon>Acetobacterales</taxon>
        <taxon>Acetobacteraceae</taxon>
    </lineage>
</organism>
<feature type="chain" id="PRO_5040766544" evidence="1">
    <location>
        <begin position="26"/>
        <end position="111"/>
    </location>
</feature>
<protein>
    <submittedName>
        <fullName evidence="2">Uncharacterized protein</fullName>
    </submittedName>
</protein>
<dbReference type="RefSeq" id="WP_271790170.1">
    <property type="nucleotide sequence ID" value="NZ_CAMXCL010000005.1"/>
</dbReference>
<sequence>MKSAKDILVGLMCMSGIIFALSSHAKTSIQSMPLYKEALPEDALKEYPVLSYNFIDLIHIIAKSSPTSFDKLQKVFDKEFTIKEKSNDLSLYQVKNVVTKDGVIEKKYQLK</sequence>
<name>A0A9W4X773_9PROT</name>
<reference evidence="2" key="1">
    <citation type="submission" date="2022-10" db="EMBL/GenBank/DDBJ databases">
        <authorList>
            <person name="Botero Cardona J."/>
        </authorList>
    </citation>
    <scope>NUCLEOTIDE SEQUENCE</scope>
    <source>
        <strain evidence="2">LMG 31819</strain>
        <strain evidence="3">R-53529</strain>
    </source>
</reference>
<proteinExistence type="predicted"/>
<keyword evidence="1" id="KW-0732">Signal</keyword>